<evidence type="ECO:0000256" key="2">
    <source>
        <dbReference type="PROSITE-ProRule" id="PRU00239"/>
    </source>
</evidence>
<comment type="caution">
    <text evidence="2">Lacks conserved residue(s) required for the propagation of feature annotation.</text>
</comment>
<name>F9GDE8_FUSOF</name>
<dbReference type="GO" id="GO:0004198">
    <property type="term" value="F:calcium-dependent cysteine-type endopeptidase activity"/>
    <property type="evidence" value="ECO:0007669"/>
    <property type="project" value="InterPro"/>
</dbReference>
<dbReference type="InterPro" id="IPR001300">
    <property type="entry name" value="Peptidase_C2_calpain_cat"/>
</dbReference>
<dbReference type="InterPro" id="IPR022684">
    <property type="entry name" value="Calpain_cysteine_protease"/>
</dbReference>
<dbReference type="PROSITE" id="PS50203">
    <property type="entry name" value="CALPAIN_CAT"/>
    <property type="match status" value="1"/>
</dbReference>
<feature type="active site" evidence="1">
    <location>
        <position position="149"/>
    </location>
</feature>
<sequence>MGGTCSYLIRAGTPEPVPADGGRALSSALRSYSDRCRNQNESWVPLCEKAYAKAHGDYASLAGGFIGEGVDDLPGDVTAELLTSDILDIDELWGKEISRVNDEVLIGGSTGLPEHGHGERNGIIEEEQAYAIMEVRTLKSGQRLVKLRNRCGSLRKGIWEGTWSDGSKEWTAELPEEIDHKFGSDSVFWISYEDLVQKYSHLDSYHEKFYIKLMQDSPLILALPQLDERYSKGLEAQQSFRLHFQLHYEGSPNAEDYIVRSHSNYLLHRSVSVELPALQARNYVIWLKIAAQRYIDHQSVEAGAKRQAADRMENEKLAQVGYAYDLAHSKAWDHMDKVAKLRQKKDQQRASACRQKKAEEIKMSVDKDETAVIDEQHKDHDDAAISVSTGSPHLSPKSNDSTEDTNEKQRSSVRQRRTSSYPYRGRRPSPHPPPPSLRLRRRVNSKDESLELRIIMEGGELLEGGMGLKGAADFGNAQSSAGGGRAGDKDASEDKARQISSTDSV</sequence>
<evidence type="ECO:0000256" key="3">
    <source>
        <dbReference type="SAM" id="MobiDB-lite"/>
    </source>
</evidence>
<dbReference type="PANTHER" id="PTHR10183:SF397">
    <property type="entry name" value="CALPAIN CATALYTIC DOMAIN-CONTAINING PROTEIN"/>
    <property type="match status" value="1"/>
</dbReference>
<dbReference type="PRINTS" id="PR00704">
    <property type="entry name" value="CALPAIN"/>
</dbReference>
<comment type="caution">
    <text evidence="5">The sequence shown here is derived from an EMBL/GenBank/DDBJ whole genome shotgun (WGS) entry which is preliminary data.</text>
</comment>
<dbReference type="STRING" id="660025.F9GDE8"/>
<evidence type="ECO:0000256" key="1">
    <source>
        <dbReference type="PIRSR" id="PIRSR622684-1"/>
    </source>
</evidence>
<reference evidence="5" key="1">
    <citation type="journal article" date="2012" name="Mol. Plant Microbe Interact.">
        <title>A highly conserved effector in Fusarium oxysporum is required for full virulence on Arabidopsis.</title>
        <authorList>
            <person name="Thatcher L.F."/>
            <person name="Gardiner D.M."/>
            <person name="Kazan K."/>
            <person name="Manners J."/>
        </authorList>
    </citation>
    <scope>NUCLEOTIDE SEQUENCE [LARGE SCALE GENOMIC DNA]</scope>
    <source>
        <strain evidence="5">Fo5176</strain>
    </source>
</reference>
<organism evidence="5">
    <name type="scientific">Fusarium oxysporum (strain Fo5176)</name>
    <name type="common">Fusarium vascular wilt</name>
    <dbReference type="NCBI Taxonomy" id="660025"/>
    <lineage>
        <taxon>Eukaryota</taxon>
        <taxon>Fungi</taxon>
        <taxon>Dikarya</taxon>
        <taxon>Ascomycota</taxon>
        <taxon>Pezizomycotina</taxon>
        <taxon>Sordariomycetes</taxon>
        <taxon>Hypocreomycetidae</taxon>
        <taxon>Hypocreales</taxon>
        <taxon>Nectriaceae</taxon>
        <taxon>Fusarium</taxon>
        <taxon>Fusarium oxysporum species complex</taxon>
    </lineage>
</organism>
<dbReference type="GO" id="GO:0006508">
    <property type="term" value="P:proteolysis"/>
    <property type="evidence" value="ECO:0007669"/>
    <property type="project" value="InterPro"/>
</dbReference>
<dbReference type="PANTHER" id="PTHR10183">
    <property type="entry name" value="CALPAIN"/>
    <property type="match status" value="1"/>
</dbReference>
<feature type="region of interest" description="Disordered" evidence="3">
    <location>
        <begin position="377"/>
        <end position="444"/>
    </location>
</feature>
<feature type="domain" description="Calpain catalytic" evidence="4">
    <location>
        <begin position="38"/>
        <end position="203"/>
    </location>
</feature>
<feature type="compositionally biased region" description="Polar residues" evidence="3">
    <location>
        <begin position="386"/>
        <end position="399"/>
    </location>
</feature>
<dbReference type="InterPro" id="IPR038765">
    <property type="entry name" value="Papain-like_cys_pep_sf"/>
</dbReference>
<dbReference type="EMBL" id="AFQF01005443">
    <property type="protein sequence ID" value="EGU72809.1"/>
    <property type="molecule type" value="Genomic_DNA"/>
</dbReference>
<protein>
    <recommendedName>
        <fullName evidence="4">Calpain catalytic domain-containing protein</fullName>
    </recommendedName>
</protein>
<proteinExistence type="predicted"/>
<accession>F9GDE8</accession>
<evidence type="ECO:0000259" key="4">
    <source>
        <dbReference type="PROSITE" id="PS50203"/>
    </source>
</evidence>
<dbReference type="SMART" id="SM00230">
    <property type="entry name" value="CysPc"/>
    <property type="match status" value="1"/>
</dbReference>
<feature type="compositionally biased region" description="Basic and acidic residues" evidence="3">
    <location>
        <begin position="486"/>
        <end position="497"/>
    </location>
</feature>
<dbReference type="SUPFAM" id="SSF54001">
    <property type="entry name" value="Cysteine proteinases"/>
    <property type="match status" value="1"/>
</dbReference>
<dbReference type="Gene3D" id="3.90.70.10">
    <property type="entry name" value="Cysteine proteinases"/>
    <property type="match status" value="1"/>
</dbReference>
<dbReference type="Pfam" id="PF00648">
    <property type="entry name" value="Peptidase_C2"/>
    <property type="match status" value="1"/>
</dbReference>
<feature type="region of interest" description="Disordered" evidence="3">
    <location>
        <begin position="464"/>
        <end position="505"/>
    </location>
</feature>
<evidence type="ECO:0000313" key="5">
    <source>
        <dbReference type="EMBL" id="EGU72809.1"/>
    </source>
</evidence>
<dbReference type="AlphaFoldDB" id="F9GDE8"/>
<gene>
    <name evidence="5" type="ORF">FOXB_16682</name>
</gene>